<dbReference type="Pfam" id="PF01328">
    <property type="entry name" value="Peroxidase_2"/>
    <property type="match status" value="1"/>
</dbReference>
<proteinExistence type="inferred from homology"/>
<feature type="chain" id="PRO_5008058521" evidence="8">
    <location>
        <begin position="22"/>
        <end position="260"/>
    </location>
</feature>
<keyword evidence="5" id="KW-0560">Oxidoreductase</keyword>
<comment type="similarity">
    <text evidence="7">Belongs to the chloroperoxidase family.</text>
</comment>
<protein>
    <submittedName>
        <fullName evidence="10">Cloroperoxidase</fullName>
    </submittedName>
</protein>
<dbReference type="GO" id="GO:0004601">
    <property type="term" value="F:peroxidase activity"/>
    <property type="evidence" value="ECO:0007669"/>
    <property type="project" value="UniProtKB-KW"/>
</dbReference>
<organism evidence="10 11">
    <name type="scientific">Paraphaeosphaeria sporulosa</name>
    <dbReference type="NCBI Taxonomy" id="1460663"/>
    <lineage>
        <taxon>Eukaryota</taxon>
        <taxon>Fungi</taxon>
        <taxon>Dikarya</taxon>
        <taxon>Ascomycota</taxon>
        <taxon>Pezizomycotina</taxon>
        <taxon>Dothideomycetes</taxon>
        <taxon>Pleosporomycetidae</taxon>
        <taxon>Pleosporales</taxon>
        <taxon>Massarineae</taxon>
        <taxon>Didymosphaeriaceae</taxon>
        <taxon>Paraphaeosphaeria</taxon>
    </lineage>
</organism>
<dbReference type="OrthoDB" id="407298at2759"/>
<evidence type="ECO:0000313" key="10">
    <source>
        <dbReference type="EMBL" id="OAG09244.1"/>
    </source>
</evidence>
<keyword evidence="3" id="KW-0349">Heme</keyword>
<feature type="signal peptide" evidence="8">
    <location>
        <begin position="1"/>
        <end position="21"/>
    </location>
</feature>
<keyword evidence="4" id="KW-0479">Metal-binding</keyword>
<dbReference type="PANTHER" id="PTHR33577:SF7">
    <property type="entry name" value="HEME HALOPEROXIDASE FAMILY PROFILE DOMAIN-CONTAINING PROTEIN"/>
    <property type="match status" value="1"/>
</dbReference>
<feature type="domain" description="Heme haloperoxidase family profile" evidence="9">
    <location>
        <begin position="28"/>
        <end position="253"/>
    </location>
</feature>
<evidence type="ECO:0000256" key="4">
    <source>
        <dbReference type="ARBA" id="ARBA00022723"/>
    </source>
</evidence>
<accession>A0A177CP04</accession>
<reference evidence="10 11" key="1">
    <citation type="submission" date="2016-05" db="EMBL/GenBank/DDBJ databases">
        <title>Comparative analysis of secretome profiles of manganese(II)-oxidizing ascomycete fungi.</title>
        <authorList>
            <consortium name="DOE Joint Genome Institute"/>
            <person name="Zeiner C.A."/>
            <person name="Purvine S.O."/>
            <person name="Zink E.M."/>
            <person name="Wu S."/>
            <person name="Pasa-Tolic L."/>
            <person name="Chaput D.L."/>
            <person name="Haridas S."/>
            <person name="Grigoriev I.V."/>
            <person name="Santelli C.M."/>
            <person name="Hansel C.M."/>
        </authorList>
    </citation>
    <scope>NUCLEOTIDE SEQUENCE [LARGE SCALE GENOMIC DNA]</scope>
    <source>
        <strain evidence="10 11">AP3s5-JAC2a</strain>
    </source>
</reference>
<dbReference type="InParanoid" id="A0A177CP04"/>
<dbReference type="GeneID" id="28765958"/>
<comment type="cofactor">
    <cofactor evidence="1">
        <name>heme b</name>
        <dbReference type="ChEBI" id="CHEBI:60344"/>
    </cofactor>
</comment>
<evidence type="ECO:0000256" key="3">
    <source>
        <dbReference type="ARBA" id="ARBA00022617"/>
    </source>
</evidence>
<evidence type="ECO:0000256" key="7">
    <source>
        <dbReference type="ARBA" id="ARBA00025795"/>
    </source>
</evidence>
<dbReference type="PROSITE" id="PS51405">
    <property type="entry name" value="HEME_HALOPEROXIDASE"/>
    <property type="match status" value="1"/>
</dbReference>
<dbReference type="InterPro" id="IPR000028">
    <property type="entry name" value="Chloroperoxidase"/>
</dbReference>
<dbReference type="Proteomes" id="UP000077069">
    <property type="component" value="Unassembled WGS sequence"/>
</dbReference>
<name>A0A177CP04_9PLEO</name>
<dbReference type="GO" id="GO:0046872">
    <property type="term" value="F:metal ion binding"/>
    <property type="evidence" value="ECO:0007669"/>
    <property type="project" value="UniProtKB-KW"/>
</dbReference>
<keyword evidence="8" id="KW-0732">Signal</keyword>
<dbReference type="EMBL" id="KV441549">
    <property type="protein sequence ID" value="OAG09244.1"/>
    <property type="molecule type" value="Genomic_DNA"/>
</dbReference>
<evidence type="ECO:0000256" key="5">
    <source>
        <dbReference type="ARBA" id="ARBA00023002"/>
    </source>
</evidence>
<evidence type="ECO:0000256" key="1">
    <source>
        <dbReference type="ARBA" id="ARBA00001970"/>
    </source>
</evidence>
<dbReference type="SUPFAM" id="SSF47571">
    <property type="entry name" value="Cloroperoxidase"/>
    <property type="match status" value="1"/>
</dbReference>
<gene>
    <name evidence="10" type="ORF">CC84DRAFT_1212697</name>
</gene>
<sequence length="260" mass="28780">MMLISLSSNIVLALHFASSLALPPASSDAGPWKAPGEGDDRGPCPMLNTLANHGYLPRNGRNISKDMAINVLDQVLNWDATVVSDLYDFAQPTNPQPNATTINLKELTTHNILEHDASLSRQDSGFGPADVFNSKIWNETVAHFTGDTIDVEMATKARTARTIAAASTNALFTFPQLGMNFQYGETAAYQFVFGEWNLDAEDVKNRILTPKNYIEYFSKKERLPTELGWEKPANRLVMDTLQSFTVSMMQLTQTQMDEAA</sequence>
<dbReference type="InterPro" id="IPR036851">
    <property type="entry name" value="Chloroperoxidase-like_sf"/>
</dbReference>
<dbReference type="Gene3D" id="1.10.489.10">
    <property type="entry name" value="Chloroperoxidase-like"/>
    <property type="match status" value="1"/>
</dbReference>
<keyword evidence="11" id="KW-1185">Reference proteome</keyword>
<evidence type="ECO:0000256" key="8">
    <source>
        <dbReference type="SAM" id="SignalP"/>
    </source>
</evidence>
<keyword evidence="2 10" id="KW-0575">Peroxidase</keyword>
<evidence type="ECO:0000259" key="9">
    <source>
        <dbReference type="PROSITE" id="PS51405"/>
    </source>
</evidence>
<dbReference type="AlphaFoldDB" id="A0A177CP04"/>
<dbReference type="PANTHER" id="PTHR33577">
    <property type="entry name" value="STERIGMATOCYSTIN BIOSYNTHESIS PEROXIDASE STCC-RELATED"/>
    <property type="match status" value="1"/>
</dbReference>
<evidence type="ECO:0000256" key="6">
    <source>
        <dbReference type="ARBA" id="ARBA00023004"/>
    </source>
</evidence>
<dbReference type="STRING" id="1460663.A0A177CP04"/>
<dbReference type="RefSeq" id="XP_018039609.1">
    <property type="nucleotide sequence ID" value="XM_018182472.1"/>
</dbReference>
<evidence type="ECO:0000313" key="11">
    <source>
        <dbReference type="Proteomes" id="UP000077069"/>
    </source>
</evidence>
<evidence type="ECO:0000256" key="2">
    <source>
        <dbReference type="ARBA" id="ARBA00022559"/>
    </source>
</evidence>
<keyword evidence="6" id="KW-0408">Iron</keyword>